<evidence type="ECO:0000256" key="16">
    <source>
        <dbReference type="ARBA" id="ARBA00023306"/>
    </source>
</evidence>
<dbReference type="NCBIfam" id="TIGR00179">
    <property type="entry name" value="murB"/>
    <property type="match status" value="1"/>
</dbReference>
<evidence type="ECO:0000256" key="14">
    <source>
        <dbReference type="ARBA" id="ARBA00022984"/>
    </source>
</evidence>
<evidence type="ECO:0000256" key="1">
    <source>
        <dbReference type="ARBA" id="ARBA00001974"/>
    </source>
</evidence>
<feature type="active site" evidence="20">
    <location>
        <position position="360"/>
    </location>
</feature>
<evidence type="ECO:0000256" key="11">
    <source>
        <dbReference type="ARBA" id="ARBA00022827"/>
    </source>
</evidence>
<evidence type="ECO:0000256" key="13">
    <source>
        <dbReference type="ARBA" id="ARBA00022960"/>
    </source>
</evidence>
<feature type="active site" description="Proton donor" evidence="20">
    <location>
        <position position="264"/>
    </location>
</feature>
<evidence type="ECO:0000313" key="23">
    <source>
        <dbReference type="Proteomes" id="UP000323708"/>
    </source>
</evidence>
<dbReference type="Proteomes" id="UP000323708">
    <property type="component" value="Unassembled WGS sequence"/>
</dbReference>
<dbReference type="NCBIfam" id="NF000755">
    <property type="entry name" value="PRK00046.1"/>
    <property type="match status" value="1"/>
</dbReference>
<dbReference type="InterPro" id="IPR036318">
    <property type="entry name" value="FAD-bd_PCMH-like_sf"/>
</dbReference>
<dbReference type="Gene3D" id="3.30.465.10">
    <property type="match status" value="1"/>
</dbReference>
<protein>
    <recommendedName>
        <fullName evidence="7 20">UDP-N-acetylenolpyruvoylglucosamine reductase</fullName>
        <ecNumber evidence="6 20">1.3.1.98</ecNumber>
    </recommendedName>
    <alternativeName>
        <fullName evidence="18 20">UDP-N-acetylmuramate dehydrogenase</fullName>
    </alternativeName>
</protein>
<evidence type="ECO:0000256" key="12">
    <source>
        <dbReference type="ARBA" id="ARBA00022857"/>
    </source>
</evidence>
<evidence type="ECO:0000256" key="6">
    <source>
        <dbReference type="ARBA" id="ARBA00012518"/>
    </source>
</evidence>
<dbReference type="PROSITE" id="PS51387">
    <property type="entry name" value="FAD_PCMH"/>
    <property type="match status" value="1"/>
</dbReference>
<dbReference type="SUPFAM" id="SSF56176">
    <property type="entry name" value="FAD-binding/transporter-associated domain-like"/>
    <property type="match status" value="1"/>
</dbReference>
<dbReference type="GO" id="GO:0009252">
    <property type="term" value="P:peptidoglycan biosynthetic process"/>
    <property type="evidence" value="ECO:0007669"/>
    <property type="project" value="UniProtKB-UniRule"/>
</dbReference>
<dbReference type="GO" id="GO:0071555">
    <property type="term" value="P:cell wall organization"/>
    <property type="evidence" value="ECO:0007669"/>
    <property type="project" value="UniProtKB-KW"/>
</dbReference>
<evidence type="ECO:0000256" key="3">
    <source>
        <dbReference type="ARBA" id="ARBA00004496"/>
    </source>
</evidence>
<name>A0A5B0WQE4_9GAMM</name>
<comment type="cofactor">
    <cofactor evidence="1 20">
        <name>FAD</name>
        <dbReference type="ChEBI" id="CHEBI:57692"/>
    </cofactor>
</comment>
<keyword evidence="16 20" id="KW-0131">Cell cycle</keyword>
<dbReference type="InterPro" id="IPR036635">
    <property type="entry name" value="MurB_C_sf"/>
</dbReference>
<keyword evidence="9 20" id="KW-0132">Cell division</keyword>
<dbReference type="GO" id="GO:0008360">
    <property type="term" value="P:regulation of cell shape"/>
    <property type="evidence" value="ECO:0007669"/>
    <property type="project" value="UniProtKB-KW"/>
</dbReference>
<comment type="function">
    <text evidence="2 20">Cell wall formation.</text>
</comment>
<dbReference type="AlphaFoldDB" id="A0A5B0WQE4"/>
<evidence type="ECO:0000256" key="4">
    <source>
        <dbReference type="ARBA" id="ARBA00004752"/>
    </source>
</evidence>
<evidence type="ECO:0000256" key="2">
    <source>
        <dbReference type="ARBA" id="ARBA00003921"/>
    </source>
</evidence>
<evidence type="ECO:0000313" key="22">
    <source>
        <dbReference type="EMBL" id="KAA1188219.1"/>
    </source>
</evidence>
<evidence type="ECO:0000256" key="17">
    <source>
        <dbReference type="ARBA" id="ARBA00023316"/>
    </source>
</evidence>
<dbReference type="UniPathway" id="UPA00219"/>
<evidence type="ECO:0000256" key="7">
    <source>
        <dbReference type="ARBA" id="ARBA00015188"/>
    </source>
</evidence>
<dbReference type="GO" id="GO:0071949">
    <property type="term" value="F:FAD binding"/>
    <property type="evidence" value="ECO:0007669"/>
    <property type="project" value="InterPro"/>
</dbReference>
<evidence type="ECO:0000256" key="5">
    <source>
        <dbReference type="ARBA" id="ARBA00010485"/>
    </source>
</evidence>
<feature type="active site" evidence="20">
    <location>
        <position position="190"/>
    </location>
</feature>
<keyword evidence="14 20" id="KW-0573">Peptidoglycan synthesis</keyword>
<dbReference type="InterPro" id="IPR016167">
    <property type="entry name" value="FAD-bd_PCMH_sub1"/>
</dbReference>
<dbReference type="GO" id="GO:0008762">
    <property type="term" value="F:UDP-N-acetylmuramate dehydrogenase activity"/>
    <property type="evidence" value="ECO:0007669"/>
    <property type="project" value="UniProtKB-UniRule"/>
</dbReference>
<reference evidence="22 23" key="1">
    <citation type="submission" date="2019-09" db="EMBL/GenBank/DDBJ databases">
        <authorList>
            <person name="Chen X.-Y."/>
        </authorList>
    </citation>
    <scope>NUCLEOTIDE SEQUENCE [LARGE SCALE GENOMIC DNA]</scope>
    <source>
        <strain evidence="22 23">NY5</strain>
    </source>
</reference>
<dbReference type="GO" id="GO:0051301">
    <property type="term" value="P:cell division"/>
    <property type="evidence" value="ECO:0007669"/>
    <property type="project" value="UniProtKB-KW"/>
</dbReference>
<dbReference type="InterPro" id="IPR016166">
    <property type="entry name" value="FAD-bd_PCMH"/>
</dbReference>
<dbReference type="Gene3D" id="3.30.43.10">
    <property type="entry name" value="Uridine Diphospho-n-acetylenolpyruvylglucosamine Reductase, domain 2"/>
    <property type="match status" value="1"/>
</dbReference>
<comment type="pathway">
    <text evidence="4 20">Cell wall biogenesis; peptidoglycan biosynthesis.</text>
</comment>
<dbReference type="PANTHER" id="PTHR21071">
    <property type="entry name" value="UDP-N-ACETYLENOLPYRUVOYLGLUCOSAMINE REDUCTASE"/>
    <property type="match status" value="1"/>
</dbReference>
<keyword evidence="13 20" id="KW-0133">Cell shape</keyword>
<keyword evidence="12 20" id="KW-0521">NADP</keyword>
<evidence type="ECO:0000256" key="15">
    <source>
        <dbReference type="ARBA" id="ARBA00023002"/>
    </source>
</evidence>
<comment type="caution">
    <text evidence="22">The sequence shown here is derived from an EMBL/GenBank/DDBJ whole genome shotgun (WGS) entry which is preliminary data.</text>
</comment>
<dbReference type="InterPro" id="IPR006094">
    <property type="entry name" value="Oxid_FAD_bind_N"/>
</dbReference>
<sequence length="368" mass="40576">MGVTKASPGFWIWWKPPARDCCGRSPVQIRLTEQLLDSNTLRLPAQAEAFASAHGERDLLRAMDWARARGLAVMPLGQGSNVVFAGDLQALVVRQCNADIQVLAQQESWVTLRVSAGHDWHALVCRCLDMGFFGLENLALIPGTVGAAPIQNIGAYGVELEQFVEAVHCLYIDTGEPVVLTGKECEFAYRNSIFKHELRDRVIVTAVDFRLSREPLCNVQYPALQRALAARHITTPSPRDVFSAVVSVRRERLPDPAQYPNAGSFFHNPVVTGAQARDLAEQWPDMPLYPQAHDTVKLPAAWLIERAGWKGRRDGDVGVYPEHALVLVNFGAASGAALLEFARHIQQAVAAMFKVQLNIEPRVYGAPV</sequence>
<dbReference type="Pfam" id="PF02873">
    <property type="entry name" value="MurB_C"/>
    <property type="match status" value="1"/>
</dbReference>
<organism evidence="22 23">
    <name type="scientific">Pseudohalioglobus sediminis</name>
    <dbReference type="NCBI Taxonomy" id="2606449"/>
    <lineage>
        <taxon>Bacteria</taxon>
        <taxon>Pseudomonadati</taxon>
        <taxon>Pseudomonadota</taxon>
        <taxon>Gammaproteobacteria</taxon>
        <taxon>Cellvibrionales</taxon>
        <taxon>Halieaceae</taxon>
        <taxon>Pseudohalioglobus</taxon>
    </lineage>
</organism>
<dbReference type="HAMAP" id="MF_00037">
    <property type="entry name" value="MurB"/>
    <property type="match status" value="1"/>
</dbReference>
<keyword evidence="23" id="KW-1185">Reference proteome</keyword>
<keyword evidence="10 20" id="KW-0285">Flavoprotein</keyword>
<dbReference type="Gene3D" id="3.90.78.10">
    <property type="entry name" value="UDP-N-acetylenolpyruvoylglucosamine reductase, C-terminal domain"/>
    <property type="match status" value="1"/>
</dbReference>
<dbReference type="EC" id="1.3.1.98" evidence="6 20"/>
<dbReference type="PANTHER" id="PTHR21071:SF4">
    <property type="entry name" value="UDP-N-ACETYLENOLPYRUVOYLGLUCOSAMINE REDUCTASE"/>
    <property type="match status" value="1"/>
</dbReference>
<feature type="domain" description="FAD-binding PCMH-type" evidence="21">
    <location>
        <begin position="42"/>
        <end position="214"/>
    </location>
</feature>
<evidence type="ECO:0000256" key="8">
    <source>
        <dbReference type="ARBA" id="ARBA00022490"/>
    </source>
</evidence>
<keyword evidence="15 20" id="KW-0560">Oxidoreductase</keyword>
<dbReference type="InterPro" id="IPR016169">
    <property type="entry name" value="FAD-bd_PCMH_sub2"/>
</dbReference>
<comment type="catalytic activity">
    <reaction evidence="19 20">
        <text>UDP-N-acetyl-alpha-D-muramate + NADP(+) = UDP-N-acetyl-3-O-(1-carboxyvinyl)-alpha-D-glucosamine + NADPH + H(+)</text>
        <dbReference type="Rhea" id="RHEA:12248"/>
        <dbReference type="ChEBI" id="CHEBI:15378"/>
        <dbReference type="ChEBI" id="CHEBI:57783"/>
        <dbReference type="ChEBI" id="CHEBI:58349"/>
        <dbReference type="ChEBI" id="CHEBI:68483"/>
        <dbReference type="ChEBI" id="CHEBI:70757"/>
        <dbReference type="EC" id="1.3.1.98"/>
    </reaction>
</comment>
<accession>A0A5B0WQE4</accession>
<keyword evidence="8 20" id="KW-0963">Cytoplasm</keyword>
<dbReference type="SUPFAM" id="SSF56194">
    <property type="entry name" value="Uridine diphospho-N-Acetylenolpyruvylglucosamine reductase, MurB, C-terminal domain"/>
    <property type="match status" value="1"/>
</dbReference>
<dbReference type="Pfam" id="PF01565">
    <property type="entry name" value="FAD_binding_4"/>
    <property type="match status" value="1"/>
</dbReference>
<gene>
    <name evidence="20 22" type="primary">murB</name>
    <name evidence="22" type="ORF">F0M18_19515</name>
</gene>
<evidence type="ECO:0000256" key="20">
    <source>
        <dbReference type="HAMAP-Rule" id="MF_00037"/>
    </source>
</evidence>
<dbReference type="InterPro" id="IPR003170">
    <property type="entry name" value="MurB"/>
</dbReference>
<dbReference type="GO" id="GO:0005829">
    <property type="term" value="C:cytosol"/>
    <property type="evidence" value="ECO:0007669"/>
    <property type="project" value="TreeGrafter"/>
</dbReference>
<evidence type="ECO:0000256" key="9">
    <source>
        <dbReference type="ARBA" id="ARBA00022618"/>
    </source>
</evidence>
<comment type="subcellular location">
    <subcellularLocation>
        <location evidence="3 20">Cytoplasm</location>
    </subcellularLocation>
</comment>
<dbReference type="InterPro" id="IPR011601">
    <property type="entry name" value="MurB_C"/>
</dbReference>
<evidence type="ECO:0000259" key="21">
    <source>
        <dbReference type="PROSITE" id="PS51387"/>
    </source>
</evidence>
<keyword evidence="17 20" id="KW-0961">Cell wall biogenesis/degradation</keyword>
<dbReference type="EMBL" id="VTUX01000011">
    <property type="protein sequence ID" value="KAA1188219.1"/>
    <property type="molecule type" value="Genomic_DNA"/>
</dbReference>
<keyword evidence="11 20" id="KW-0274">FAD</keyword>
<proteinExistence type="inferred from homology"/>
<dbReference type="NCBIfam" id="NF010478">
    <property type="entry name" value="PRK13903.1"/>
    <property type="match status" value="1"/>
</dbReference>
<evidence type="ECO:0000256" key="10">
    <source>
        <dbReference type="ARBA" id="ARBA00022630"/>
    </source>
</evidence>
<comment type="similarity">
    <text evidence="5 20">Belongs to the MurB family.</text>
</comment>
<evidence type="ECO:0000256" key="18">
    <source>
        <dbReference type="ARBA" id="ARBA00031026"/>
    </source>
</evidence>
<evidence type="ECO:0000256" key="19">
    <source>
        <dbReference type="ARBA" id="ARBA00048914"/>
    </source>
</evidence>